<comment type="caution">
    <text evidence="1">The sequence shown here is derived from an EMBL/GenBank/DDBJ whole genome shotgun (WGS) entry which is preliminary data.</text>
</comment>
<gene>
    <name evidence="1" type="ORF">IQ241_14455</name>
</gene>
<dbReference type="RefSeq" id="WP_228021724.1">
    <property type="nucleotide sequence ID" value="NZ_JADEXG010000033.1"/>
</dbReference>
<dbReference type="Proteomes" id="UP000636505">
    <property type="component" value="Unassembled WGS sequence"/>
</dbReference>
<dbReference type="EMBL" id="JADEXG010000033">
    <property type="protein sequence ID" value="MBE9078483.1"/>
    <property type="molecule type" value="Genomic_DNA"/>
</dbReference>
<proteinExistence type="predicted"/>
<dbReference type="AlphaFoldDB" id="A0A8J7AWH6"/>
<evidence type="ECO:0000313" key="2">
    <source>
        <dbReference type="Proteomes" id="UP000636505"/>
    </source>
</evidence>
<keyword evidence="2" id="KW-1185">Reference proteome</keyword>
<organism evidence="1 2">
    <name type="scientific">Vasconcelosia minhoensis LEGE 07310</name>
    <dbReference type="NCBI Taxonomy" id="915328"/>
    <lineage>
        <taxon>Bacteria</taxon>
        <taxon>Bacillati</taxon>
        <taxon>Cyanobacteriota</taxon>
        <taxon>Cyanophyceae</taxon>
        <taxon>Nodosilineales</taxon>
        <taxon>Cymatolegaceae</taxon>
        <taxon>Vasconcelosia</taxon>
        <taxon>Vasconcelosia minhoensis</taxon>
    </lineage>
</organism>
<reference evidence="1" key="1">
    <citation type="submission" date="2020-10" db="EMBL/GenBank/DDBJ databases">
        <authorList>
            <person name="Castelo-Branco R."/>
            <person name="Eusebio N."/>
            <person name="Adriana R."/>
            <person name="Vieira A."/>
            <person name="Brugerolle De Fraissinette N."/>
            <person name="Rezende De Castro R."/>
            <person name="Schneider M.P."/>
            <person name="Vasconcelos V."/>
            <person name="Leao P.N."/>
        </authorList>
    </citation>
    <scope>NUCLEOTIDE SEQUENCE</scope>
    <source>
        <strain evidence="1">LEGE 07310</strain>
    </source>
</reference>
<protein>
    <submittedName>
        <fullName evidence="1">Uncharacterized protein</fullName>
    </submittedName>
</protein>
<evidence type="ECO:0000313" key="1">
    <source>
        <dbReference type="EMBL" id="MBE9078483.1"/>
    </source>
</evidence>
<name>A0A8J7AWH6_9CYAN</name>
<accession>A0A8J7AWH6</accession>
<sequence>MMAAAGLGSTAAAIIMGAKPIFFTIFQQLFGISDRNVQLNALTTIK</sequence>